<feature type="domain" description="6-phospho-N-acetylmuramidase N-terminal" evidence="2">
    <location>
        <begin position="4"/>
        <end position="231"/>
    </location>
</feature>
<dbReference type="SUPFAM" id="SSF50891">
    <property type="entry name" value="Cyclophilin-like"/>
    <property type="match status" value="1"/>
</dbReference>
<dbReference type="InterPro" id="IPR043894">
    <property type="entry name" value="MupG_C"/>
</dbReference>
<accession>A0A3B0CHL1</accession>
<dbReference type="InterPro" id="IPR008589">
    <property type="entry name" value="MupG"/>
</dbReference>
<reference evidence="3 4" key="1">
    <citation type="journal article" date="2007" name="Int. J. Syst. Evol. Microbiol.">
        <title>Paenibacillus ginsengarvi sp. nov., isolated from soil from ginseng cultivation.</title>
        <authorList>
            <person name="Yoon M.H."/>
            <person name="Ten L.N."/>
            <person name="Im W.T."/>
        </authorList>
    </citation>
    <scope>NUCLEOTIDE SEQUENCE [LARGE SCALE GENOMIC DNA]</scope>
    <source>
        <strain evidence="3 4">KCTC 13059</strain>
    </source>
</reference>
<keyword evidence="4" id="KW-1185">Reference proteome</keyword>
<evidence type="ECO:0000313" key="3">
    <source>
        <dbReference type="EMBL" id="RKN83787.1"/>
    </source>
</evidence>
<dbReference type="AlphaFoldDB" id="A0A3B0CHL1"/>
<dbReference type="EMBL" id="RBAH01000011">
    <property type="protein sequence ID" value="RKN83787.1"/>
    <property type="molecule type" value="Genomic_DNA"/>
</dbReference>
<dbReference type="InterPro" id="IPR029000">
    <property type="entry name" value="Cyclophilin-like_dom_sf"/>
</dbReference>
<protein>
    <submittedName>
        <fullName evidence="3">DUF871 domain-containing protein</fullName>
    </submittedName>
</protein>
<sequence>MTELGQSIYPTLGITDAERHLDEAIRLSCRHLFTSLHLPEAQVEGWQEVRRLLERAANAGMSIAADVSRASLAEFGADPENMAPLARLGIETLRLDHGFTMEETVRIIRAGGFTFQINAGAMNRDEVQRLEKEGIPLERLIAIHNFYPRRETGVSLDFYRRQNRMFREYGMKTGGFLPSLKEPRAPLFEGLPTVEAHRRMRTAEAAAELAAEGLADIVYFGDPAPSEEDWRVAQQAVSGLIELRVQWLEPLQEPLLPLLSTVHTNPWDGAEQVIRTPLGRPFVREHSFDPVPRYTHERPVGTVTMDNSRYIRYFGEVQVTRTDLPADERVNVLGRVIPEDRPLLRQIGSGTKYRFVSVKGHS</sequence>
<dbReference type="SUPFAM" id="SSF51445">
    <property type="entry name" value="(Trans)glycosidases"/>
    <property type="match status" value="1"/>
</dbReference>
<dbReference type="InterPro" id="IPR017853">
    <property type="entry name" value="GH"/>
</dbReference>
<dbReference type="RefSeq" id="WP_120748331.1">
    <property type="nucleotide sequence ID" value="NZ_RBAH01000011.1"/>
</dbReference>
<evidence type="ECO:0000259" key="2">
    <source>
        <dbReference type="Pfam" id="PF19200"/>
    </source>
</evidence>
<name>A0A3B0CHL1_9BACL</name>
<dbReference type="Proteomes" id="UP000282311">
    <property type="component" value="Unassembled WGS sequence"/>
</dbReference>
<dbReference type="Pfam" id="PF05913">
    <property type="entry name" value="MupG_C"/>
    <property type="match status" value="1"/>
</dbReference>
<dbReference type="PANTHER" id="PTHR38435">
    <property type="match status" value="1"/>
</dbReference>
<gene>
    <name evidence="3" type="ORF">D7M11_16455</name>
</gene>
<dbReference type="InterPro" id="IPR013785">
    <property type="entry name" value="Aldolase_TIM"/>
</dbReference>
<evidence type="ECO:0000259" key="1">
    <source>
        <dbReference type="Pfam" id="PF05913"/>
    </source>
</evidence>
<dbReference type="Gene3D" id="2.40.100.10">
    <property type="entry name" value="Cyclophilin-like"/>
    <property type="match status" value="1"/>
</dbReference>
<evidence type="ECO:0000313" key="4">
    <source>
        <dbReference type="Proteomes" id="UP000282311"/>
    </source>
</evidence>
<dbReference type="InterPro" id="IPR043797">
    <property type="entry name" value="MupG_N"/>
</dbReference>
<dbReference type="Pfam" id="PF19200">
    <property type="entry name" value="MupG_N"/>
    <property type="match status" value="1"/>
</dbReference>
<dbReference type="Gene3D" id="3.20.20.70">
    <property type="entry name" value="Aldolase class I"/>
    <property type="match status" value="1"/>
</dbReference>
<organism evidence="3 4">
    <name type="scientific">Paenibacillus ginsengarvi</name>
    <dbReference type="NCBI Taxonomy" id="400777"/>
    <lineage>
        <taxon>Bacteria</taxon>
        <taxon>Bacillati</taxon>
        <taxon>Bacillota</taxon>
        <taxon>Bacilli</taxon>
        <taxon>Bacillales</taxon>
        <taxon>Paenibacillaceae</taxon>
        <taxon>Paenibacillus</taxon>
    </lineage>
</organism>
<feature type="domain" description="6-phospho-N-acetylmuramidase C-terminal" evidence="1">
    <location>
        <begin position="242"/>
        <end position="356"/>
    </location>
</feature>
<comment type="caution">
    <text evidence="3">The sequence shown here is derived from an EMBL/GenBank/DDBJ whole genome shotgun (WGS) entry which is preliminary data.</text>
</comment>
<dbReference type="OrthoDB" id="5809921at2"/>
<proteinExistence type="predicted"/>
<dbReference type="PANTHER" id="PTHR38435:SF2">
    <property type="entry name" value="DUF871 DOMAIN-CONTAINING PROTEIN"/>
    <property type="match status" value="1"/>
</dbReference>